<dbReference type="AlphaFoldDB" id="A0A9W7TPR0"/>
<evidence type="ECO:0000313" key="1">
    <source>
        <dbReference type="EMBL" id="KAI7800669.1"/>
    </source>
</evidence>
<name>A0A9W7TPR0_TRIRA</name>
<gene>
    <name evidence="1" type="ORF">IRJ41_009028</name>
</gene>
<comment type="caution">
    <text evidence="1">The sequence shown here is derived from an EMBL/GenBank/DDBJ whole genome shotgun (WGS) entry which is preliminary data.</text>
</comment>
<protein>
    <submittedName>
        <fullName evidence="1">Uncharacterized protein</fullName>
    </submittedName>
</protein>
<reference evidence="1" key="1">
    <citation type="submission" date="2021-02" db="EMBL/GenBank/DDBJ databases">
        <title>Comparative genomics reveals that relaxation of natural selection precedes convergent phenotypic evolution of cavefish.</title>
        <authorList>
            <person name="Peng Z."/>
        </authorList>
    </citation>
    <scope>NUCLEOTIDE SEQUENCE</scope>
    <source>
        <tissue evidence="1">Muscle</tissue>
    </source>
</reference>
<evidence type="ECO:0000313" key="2">
    <source>
        <dbReference type="Proteomes" id="UP001059041"/>
    </source>
</evidence>
<keyword evidence="2" id="KW-1185">Reference proteome</keyword>
<dbReference type="EMBL" id="JAFHDT010000014">
    <property type="protein sequence ID" value="KAI7800669.1"/>
    <property type="molecule type" value="Genomic_DNA"/>
</dbReference>
<sequence length="83" mass="9025">SLVGFHGTGCVIQSSWTELNHSLHPVILSTGSFGGSPAEKRESYFNTHWWGLCLQPLSHLAEKLDSNYSTSTGNSVEMEIATS</sequence>
<feature type="non-terminal residue" evidence="1">
    <location>
        <position position="1"/>
    </location>
</feature>
<proteinExistence type="predicted"/>
<feature type="non-terminal residue" evidence="1">
    <location>
        <position position="83"/>
    </location>
</feature>
<organism evidence="1 2">
    <name type="scientific">Triplophysa rosa</name>
    <name type="common">Cave loach</name>
    <dbReference type="NCBI Taxonomy" id="992332"/>
    <lineage>
        <taxon>Eukaryota</taxon>
        <taxon>Metazoa</taxon>
        <taxon>Chordata</taxon>
        <taxon>Craniata</taxon>
        <taxon>Vertebrata</taxon>
        <taxon>Euteleostomi</taxon>
        <taxon>Actinopterygii</taxon>
        <taxon>Neopterygii</taxon>
        <taxon>Teleostei</taxon>
        <taxon>Ostariophysi</taxon>
        <taxon>Cypriniformes</taxon>
        <taxon>Nemacheilidae</taxon>
        <taxon>Triplophysa</taxon>
    </lineage>
</organism>
<accession>A0A9W7TPR0</accession>
<dbReference type="Proteomes" id="UP001059041">
    <property type="component" value="Linkage Group LG14"/>
</dbReference>